<accession>A0A8T1AWQ6</accession>
<protein>
    <submittedName>
        <fullName evidence="1">Uncharacterized protein</fullName>
    </submittedName>
</protein>
<reference evidence="1" key="1">
    <citation type="submission" date="2018-10" db="EMBL/GenBank/DDBJ databases">
        <title>Effector identification in a new, highly contiguous assembly of the strawberry crown rot pathogen Phytophthora cactorum.</title>
        <authorList>
            <person name="Armitage A.D."/>
            <person name="Nellist C.F."/>
            <person name="Bates H."/>
            <person name="Vickerstaff R.J."/>
            <person name="Harrison R.J."/>
        </authorList>
    </citation>
    <scope>NUCLEOTIDE SEQUENCE</scope>
    <source>
        <strain evidence="1">4032</strain>
    </source>
</reference>
<gene>
    <name evidence="1" type="ORF">PC115_g19890</name>
</gene>
<evidence type="ECO:0000313" key="1">
    <source>
        <dbReference type="EMBL" id="KAG2888984.1"/>
    </source>
</evidence>
<proteinExistence type="predicted"/>
<organism evidence="1 2">
    <name type="scientific">Phytophthora cactorum</name>
    <dbReference type="NCBI Taxonomy" id="29920"/>
    <lineage>
        <taxon>Eukaryota</taxon>
        <taxon>Sar</taxon>
        <taxon>Stramenopiles</taxon>
        <taxon>Oomycota</taxon>
        <taxon>Peronosporomycetes</taxon>
        <taxon>Peronosporales</taxon>
        <taxon>Peronosporaceae</taxon>
        <taxon>Phytophthora</taxon>
    </lineage>
</organism>
<sequence length="201" mass="22818">MLLQLHPHNLMLLWLHRHNLTSYTEQITLVGVTAQSISYQTESCQLFCVRSNKTAVTGNAIIASRQSKAPPIPEEWGFYAKTFECTHAGKYAPRGEGQRPHQNVRPLGCKAQINLCYPTTRLAIRDDVMTSVDILQRSGVKKKKTILKYIREHSDCKPVIRDVHNLVASLKAREIGTATVAERLHKWMVEQQRILKCSKSS</sequence>
<dbReference type="Proteomes" id="UP000774804">
    <property type="component" value="Unassembled WGS sequence"/>
</dbReference>
<name>A0A8T1AWQ6_9STRA</name>
<dbReference type="AlphaFoldDB" id="A0A8T1AWQ6"/>
<dbReference type="VEuPathDB" id="FungiDB:PC110_g15873"/>
<evidence type="ECO:0000313" key="2">
    <source>
        <dbReference type="Proteomes" id="UP000774804"/>
    </source>
</evidence>
<dbReference type="EMBL" id="RCMI01001186">
    <property type="protein sequence ID" value="KAG2888984.1"/>
    <property type="molecule type" value="Genomic_DNA"/>
</dbReference>
<comment type="caution">
    <text evidence="1">The sequence shown here is derived from an EMBL/GenBank/DDBJ whole genome shotgun (WGS) entry which is preliminary data.</text>
</comment>